<dbReference type="Proteomes" id="UP001209570">
    <property type="component" value="Unassembled WGS sequence"/>
</dbReference>
<dbReference type="InterPro" id="IPR026847">
    <property type="entry name" value="VPS13"/>
</dbReference>
<sequence>MFLQRYVHVVLDAVLGSYVKNIDPEALKISVWNGKIEVDVVELQPDAFPLPPEWRIVKGTLHQLRIDLPWSNLSNQPIRVDVQDVSLLVEVCDRPHADAPASALDPAAAARRDQDRLRRKRATIEAIEKTSQLDTKGSSSEASSWTQSLMFKLLVKVLDNVQLNIQHVHLRLEDRVSDPARPFAVGLTLDAMIIKSADEGWNYTTLVRSASASQSSFLRKKVDVNKLGVYWSLPLVPVPKSALDDAFAFVKIMQMNFWASTTADSTRLPRLFSDRDYLVQPLTLMIRLTVNDGLARLPITHNELSERVMARLGTPWKVLTIDAIGDAAWQEFVDMMPRLAGSRKYTLGFVFSEAWAVAREAMEEDDALLIKASVK</sequence>
<dbReference type="AlphaFoldDB" id="A0AAD5LUM6"/>
<accession>A0AAD5LUM6</accession>
<dbReference type="InterPro" id="IPR026854">
    <property type="entry name" value="VPS13_N"/>
</dbReference>
<evidence type="ECO:0000313" key="5">
    <source>
        <dbReference type="Proteomes" id="UP001209570"/>
    </source>
</evidence>
<dbReference type="PANTHER" id="PTHR16166:SF93">
    <property type="entry name" value="INTERMEMBRANE LIPID TRANSFER PROTEIN VPS13"/>
    <property type="match status" value="1"/>
</dbReference>
<comment type="caution">
    <text evidence="4">The sequence shown here is derived from an EMBL/GenBank/DDBJ whole genome shotgun (WGS) entry which is preliminary data.</text>
</comment>
<gene>
    <name evidence="4" type="ORF">P43SY_005292</name>
</gene>
<reference evidence="4" key="1">
    <citation type="submission" date="2021-12" db="EMBL/GenBank/DDBJ databases">
        <title>Prjna785345.</title>
        <authorList>
            <person name="Rujirawat T."/>
            <person name="Krajaejun T."/>
        </authorList>
    </citation>
    <scope>NUCLEOTIDE SEQUENCE</scope>
    <source>
        <strain evidence="4">Pi057C3</strain>
    </source>
</reference>
<organism evidence="4 5">
    <name type="scientific">Pythium insidiosum</name>
    <name type="common">Pythiosis disease agent</name>
    <dbReference type="NCBI Taxonomy" id="114742"/>
    <lineage>
        <taxon>Eukaryota</taxon>
        <taxon>Sar</taxon>
        <taxon>Stramenopiles</taxon>
        <taxon>Oomycota</taxon>
        <taxon>Peronosporomycetes</taxon>
        <taxon>Pythiales</taxon>
        <taxon>Pythiaceae</taxon>
        <taxon>Pythium</taxon>
    </lineage>
</organism>
<dbReference type="GO" id="GO:0006623">
    <property type="term" value="P:protein targeting to vacuole"/>
    <property type="evidence" value="ECO:0007669"/>
    <property type="project" value="TreeGrafter"/>
</dbReference>
<keyword evidence="2" id="KW-0813">Transport</keyword>
<evidence type="ECO:0000259" key="3">
    <source>
        <dbReference type="Pfam" id="PF12624"/>
    </source>
</evidence>
<evidence type="ECO:0000256" key="1">
    <source>
        <dbReference type="ARBA" id="ARBA00006545"/>
    </source>
</evidence>
<dbReference type="PANTHER" id="PTHR16166">
    <property type="entry name" value="VACUOLAR PROTEIN SORTING-ASSOCIATED PROTEIN VPS13"/>
    <property type="match status" value="1"/>
</dbReference>
<dbReference type="Pfam" id="PF12624">
    <property type="entry name" value="VPS13_N"/>
    <property type="match status" value="1"/>
</dbReference>
<feature type="domain" description="Chorein N-terminal" evidence="3">
    <location>
        <begin position="4"/>
        <end position="289"/>
    </location>
</feature>
<dbReference type="GO" id="GO:0045053">
    <property type="term" value="P:protein retention in Golgi apparatus"/>
    <property type="evidence" value="ECO:0007669"/>
    <property type="project" value="TreeGrafter"/>
</dbReference>
<dbReference type="EMBL" id="JAKCXM010000466">
    <property type="protein sequence ID" value="KAJ0393745.1"/>
    <property type="molecule type" value="Genomic_DNA"/>
</dbReference>
<keyword evidence="5" id="KW-1185">Reference proteome</keyword>
<evidence type="ECO:0000313" key="4">
    <source>
        <dbReference type="EMBL" id="KAJ0393745.1"/>
    </source>
</evidence>
<proteinExistence type="inferred from homology"/>
<protein>
    <recommendedName>
        <fullName evidence="3">Chorein N-terminal domain-containing protein</fullName>
    </recommendedName>
</protein>
<evidence type="ECO:0000256" key="2">
    <source>
        <dbReference type="ARBA" id="ARBA00022448"/>
    </source>
</evidence>
<name>A0AAD5LUM6_PYTIN</name>
<comment type="similarity">
    <text evidence="1">Belongs to the VPS13 family.</text>
</comment>